<dbReference type="FunFam" id="3.40.1810.10:FF:000018">
    <property type="entry name" value="agamous-like MADS-box protein AGL80"/>
    <property type="match status" value="2"/>
</dbReference>
<keyword evidence="9" id="KW-1185">Reference proteome</keyword>
<dbReference type="GO" id="GO:0046983">
    <property type="term" value="F:protein dimerization activity"/>
    <property type="evidence" value="ECO:0007669"/>
    <property type="project" value="InterPro"/>
</dbReference>
<evidence type="ECO:0000256" key="4">
    <source>
        <dbReference type="ARBA" id="ARBA00023163"/>
    </source>
</evidence>
<evidence type="ECO:0000259" key="7">
    <source>
        <dbReference type="PROSITE" id="PS50066"/>
    </source>
</evidence>
<dbReference type="GO" id="GO:0000981">
    <property type="term" value="F:DNA-binding transcription factor activity, RNA polymerase II-specific"/>
    <property type="evidence" value="ECO:0007669"/>
    <property type="project" value="InterPro"/>
</dbReference>
<sequence length="383" mass="43533">MANKPLTISSWSPKSTTCTSNTPAMTRKKVKLAFIDNDAARKATFKKRRKGLIKKVSELSTLCGVDACAIIYSPYETQPEVWPSPVGVHRVLSQFREMPEIEQSKKMVNHESFLHQRIAKTGEQLKKQRRDNREKEVTQAMYQCLMGKSLAGLNMVDLSDLGWLIDQTIKDIDRQTETLKSECGEEKLLALVLLELMKHGTLTPQQQQKADLPNMTRSKVKLAFITNEAKRKATYKKRKKGLLKKVSELSTLCGIDCAAIIFGPDNDSRPEVWPSPMGVQSVLSRFRQVPQMDQGKKMVDLEGFLCQRIDKASQQLKRQRKDNRETEVTEAMFQALQEEPLVEQQPQQEEPPMEQQPQQEEAFEDNNNNPNANALWSPGGAFL</sequence>
<comment type="caution">
    <text evidence="8">The sequence shown here is derived from an EMBL/GenBank/DDBJ whole genome shotgun (WGS) entry which is preliminary data.</text>
</comment>
<dbReference type="PRINTS" id="PR00404">
    <property type="entry name" value="MADSDOMAIN"/>
</dbReference>
<dbReference type="AlphaFoldDB" id="A0A9Q0FB58"/>
<evidence type="ECO:0000313" key="8">
    <source>
        <dbReference type="EMBL" id="KAJ4828274.1"/>
    </source>
</evidence>
<keyword evidence="2" id="KW-0805">Transcription regulation</keyword>
<keyword evidence="3" id="KW-0238">DNA-binding</keyword>
<dbReference type="GO" id="GO:0045944">
    <property type="term" value="P:positive regulation of transcription by RNA polymerase II"/>
    <property type="evidence" value="ECO:0007669"/>
    <property type="project" value="InterPro"/>
</dbReference>
<evidence type="ECO:0000256" key="2">
    <source>
        <dbReference type="ARBA" id="ARBA00023015"/>
    </source>
</evidence>
<feature type="compositionally biased region" description="Low complexity" evidence="6">
    <location>
        <begin position="338"/>
        <end position="374"/>
    </location>
</feature>
<dbReference type="Pfam" id="PF00319">
    <property type="entry name" value="SRF-TF"/>
    <property type="match status" value="2"/>
</dbReference>
<dbReference type="Gene3D" id="3.40.1810.10">
    <property type="entry name" value="Transcription factor, MADS-box"/>
    <property type="match status" value="2"/>
</dbReference>
<gene>
    <name evidence="8" type="ORF">Tsubulata_028587</name>
</gene>
<dbReference type="PROSITE" id="PS50066">
    <property type="entry name" value="MADS_BOX_2"/>
    <property type="match status" value="2"/>
</dbReference>
<dbReference type="PANTHER" id="PTHR11945:SF387">
    <property type="entry name" value="AGAMOUS-LIKE MADS-BOX PROTEIN AGL80"/>
    <property type="match status" value="1"/>
</dbReference>
<evidence type="ECO:0000256" key="6">
    <source>
        <dbReference type="SAM" id="MobiDB-lite"/>
    </source>
</evidence>
<evidence type="ECO:0000313" key="9">
    <source>
        <dbReference type="Proteomes" id="UP001141552"/>
    </source>
</evidence>
<reference evidence="8" key="2">
    <citation type="journal article" date="2023" name="Plants (Basel)">
        <title>Annotation of the Turnera subulata (Passifloraceae) Draft Genome Reveals the S-Locus Evolved after the Divergence of Turneroideae from Passifloroideae in a Stepwise Manner.</title>
        <authorList>
            <person name="Henning P.M."/>
            <person name="Roalson E.H."/>
            <person name="Mir W."/>
            <person name="McCubbin A.G."/>
            <person name="Shore J.S."/>
        </authorList>
    </citation>
    <scope>NUCLEOTIDE SEQUENCE</scope>
    <source>
        <strain evidence="8">F60SS</strain>
    </source>
</reference>
<accession>A0A9Q0FB58</accession>
<dbReference type="InterPro" id="IPR033897">
    <property type="entry name" value="SRF-like_MADS-box"/>
</dbReference>
<dbReference type="EMBL" id="JAKUCV010006216">
    <property type="protein sequence ID" value="KAJ4828274.1"/>
    <property type="molecule type" value="Genomic_DNA"/>
</dbReference>
<proteinExistence type="predicted"/>
<evidence type="ECO:0000256" key="1">
    <source>
        <dbReference type="ARBA" id="ARBA00004123"/>
    </source>
</evidence>
<name>A0A9Q0FB58_9ROSI</name>
<dbReference type="InterPro" id="IPR002100">
    <property type="entry name" value="TF_MADSbox"/>
</dbReference>
<dbReference type="PANTHER" id="PTHR11945">
    <property type="entry name" value="MADS BOX PROTEIN"/>
    <property type="match status" value="1"/>
</dbReference>
<feature type="domain" description="MADS-box" evidence="7">
    <location>
        <begin position="25"/>
        <end position="73"/>
    </location>
</feature>
<dbReference type="Proteomes" id="UP001141552">
    <property type="component" value="Unassembled WGS sequence"/>
</dbReference>
<feature type="domain" description="MADS-box" evidence="7">
    <location>
        <begin position="215"/>
        <end position="266"/>
    </location>
</feature>
<dbReference type="OrthoDB" id="779403at2759"/>
<feature type="region of interest" description="Disordered" evidence="6">
    <location>
        <begin position="1"/>
        <end position="22"/>
    </location>
</feature>
<dbReference type="GO" id="GO:0005634">
    <property type="term" value="C:nucleus"/>
    <property type="evidence" value="ECO:0007669"/>
    <property type="project" value="UniProtKB-SubCell"/>
</dbReference>
<reference evidence="8" key="1">
    <citation type="submission" date="2022-02" db="EMBL/GenBank/DDBJ databases">
        <authorList>
            <person name="Henning P.M."/>
            <person name="McCubbin A.G."/>
            <person name="Shore J.S."/>
        </authorList>
    </citation>
    <scope>NUCLEOTIDE SEQUENCE</scope>
    <source>
        <strain evidence="8">F60SS</strain>
        <tissue evidence="8">Leaves</tissue>
    </source>
</reference>
<dbReference type="SUPFAM" id="SSF55455">
    <property type="entry name" value="SRF-like"/>
    <property type="match status" value="2"/>
</dbReference>
<feature type="region of interest" description="Disordered" evidence="6">
    <location>
        <begin position="338"/>
        <end position="383"/>
    </location>
</feature>
<evidence type="ECO:0000256" key="3">
    <source>
        <dbReference type="ARBA" id="ARBA00023125"/>
    </source>
</evidence>
<dbReference type="InterPro" id="IPR036879">
    <property type="entry name" value="TF_MADSbox_sf"/>
</dbReference>
<dbReference type="GO" id="GO:0000978">
    <property type="term" value="F:RNA polymerase II cis-regulatory region sequence-specific DNA binding"/>
    <property type="evidence" value="ECO:0007669"/>
    <property type="project" value="TreeGrafter"/>
</dbReference>
<keyword evidence="4" id="KW-0804">Transcription</keyword>
<comment type="subcellular location">
    <subcellularLocation>
        <location evidence="1">Nucleus</location>
    </subcellularLocation>
</comment>
<dbReference type="SMART" id="SM00432">
    <property type="entry name" value="MADS"/>
    <property type="match status" value="2"/>
</dbReference>
<protein>
    <recommendedName>
        <fullName evidence="7">MADS-box domain-containing protein</fullName>
    </recommendedName>
</protein>
<organism evidence="8 9">
    <name type="scientific">Turnera subulata</name>
    <dbReference type="NCBI Taxonomy" id="218843"/>
    <lineage>
        <taxon>Eukaryota</taxon>
        <taxon>Viridiplantae</taxon>
        <taxon>Streptophyta</taxon>
        <taxon>Embryophyta</taxon>
        <taxon>Tracheophyta</taxon>
        <taxon>Spermatophyta</taxon>
        <taxon>Magnoliopsida</taxon>
        <taxon>eudicotyledons</taxon>
        <taxon>Gunneridae</taxon>
        <taxon>Pentapetalae</taxon>
        <taxon>rosids</taxon>
        <taxon>fabids</taxon>
        <taxon>Malpighiales</taxon>
        <taxon>Passifloraceae</taxon>
        <taxon>Turnera</taxon>
    </lineage>
</organism>
<keyword evidence="5" id="KW-0539">Nucleus</keyword>
<dbReference type="CDD" id="cd00266">
    <property type="entry name" value="MADS_SRF_like"/>
    <property type="match status" value="2"/>
</dbReference>
<evidence type="ECO:0000256" key="5">
    <source>
        <dbReference type="ARBA" id="ARBA00023242"/>
    </source>
</evidence>